<organism evidence="2 3">
    <name type="scientific">Candidatus Kaiserbacteria bacterium RIFCSPHIGHO2_02_FULL_49_11</name>
    <dbReference type="NCBI Taxonomy" id="1798489"/>
    <lineage>
        <taxon>Bacteria</taxon>
        <taxon>Candidatus Kaiseribacteriota</taxon>
    </lineage>
</organism>
<keyword evidence="1" id="KW-0472">Membrane</keyword>
<keyword evidence="1" id="KW-0812">Transmembrane</keyword>
<name>A0A1F6D1K8_9BACT</name>
<keyword evidence="1" id="KW-1133">Transmembrane helix</keyword>
<dbReference type="EMBL" id="MFLC01000011">
    <property type="protein sequence ID" value="OGG55181.1"/>
    <property type="molecule type" value="Genomic_DNA"/>
</dbReference>
<protein>
    <submittedName>
        <fullName evidence="2">Uncharacterized protein</fullName>
    </submittedName>
</protein>
<feature type="transmembrane region" description="Helical" evidence="1">
    <location>
        <begin position="21"/>
        <end position="45"/>
    </location>
</feature>
<comment type="caution">
    <text evidence="2">The sequence shown here is derived from an EMBL/GenBank/DDBJ whole genome shotgun (WGS) entry which is preliminary data.</text>
</comment>
<dbReference type="Proteomes" id="UP000177659">
    <property type="component" value="Unassembled WGS sequence"/>
</dbReference>
<sequence>MANLLPKEERIRFEREYLYRLVIVGLSFFIALGIFGFALLLPSYFLSKSKEASIRDQSEFLQKAVTIREQDVSSEFLARTKQKLIELDSSGGRTLPTSLIDTIIKNKESTVTIDALYYTRSAEEGSVRITGRAASRASLLSFSDRLQQEEVFSKVDLPVSHLAKETNIIFSMTLSGKF</sequence>
<reference evidence="2 3" key="1">
    <citation type="journal article" date="2016" name="Nat. Commun.">
        <title>Thousands of microbial genomes shed light on interconnected biogeochemical processes in an aquifer system.</title>
        <authorList>
            <person name="Anantharaman K."/>
            <person name="Brown C.T."/>
            <person name="Hug L.A."/>
            <person name="Sharon I."/>
            <person name="Castelle C.J."/>
            <person name="Probst A.J."/>
            <person name="Thomas B.C."/>
            <person name="Singh A."/>
            <person name="Wilkins M.J."/>
            <person name="Karaoz U."/>
            <person name="Brodie E.L."/>
            <person name="Williams K.H."/>
            <person name="Hubbard S.S."/>
            <person name="Banfield J.F."/>
        </authorList>
    </citation>
    <scope>NUCLEOTIDE SEQUENCE [LARGE SCALE GENOMIC DNA]</scope>
</reference>
<dbReference type="AlphaFoldDB" id="A0A1F6D1K8"/>
<evidence type="ECO:0000313" key="3">
    <source>
        <dbReference type="Proteomes" id="UP000177659"/>
    </source>
</evidence>
<gene>
    <name evidence="2" type="ORF">A3D62_00125</name>
</gene>
<evidence type="ECO:0000256" key="1">
    <source>
        <dbReference type="SAM" id="Phobius"/>
    </source>
</evidence>
<accession>A0A1F6D1K8</accession>
<evidence type="ECO:0000313" key="2">
    <source>
        <dbReference type="EMBL" id="OGG55181.1"/>
    </source>
</evidence>
<proteinExistence type="predicted"/>